<keyword evidence="7" id="KW-1185">Reference proteome</keyword>
<evidence type="ECO:0000313" key="7">
    <source>
        <dbReference type="Proteomes" id="UP000565572"/>
    </source>
</evidence>
<evidence type="ECO:0000256" key="1">
    <source>
        <dbReference type="ARBA" id="ARBA00009156"/>
    </source>
</evidence>
<comment type="caution">
    <text evidence="6">The sequence shown here is derived from an EMBL/GenBank/DDBJ whole genome shotgun (WGS) entry which is preliminary data.</text>
</comment>
<dbReference type="InterPro" id="IPR018484">
    <property type="entry name" value="FGGY_N"/>
</dbReference>
<accession>A0A7W5JX27</accession>
<dbReference type="Proteomes" id="UP000565572">
    <property type="component" value="Unassembled WGS sequence"/>
</dbReference>
<evidence type="ECO:0000256" key="4">
    <source>
        <dbReference type="ARBA" id="ARBA00022777"/>
    </source>
</evidence>
<evidence type="ECO:0000256" key="2">
    <source>
        <dbReference type="ARBA" id="ARBA00022629"/>
    </source>
</evidence>
<name>A0A7W5JX27_9ACTN</name>
<keyword evidence="4 6" id="KW-0418">Kinase</keyword>
<dbReference type="RefSeq" id="WP_183339325.1">
    <property type="nucleotide sequence ID" value="NZ_JACHZG010000001.1"/>
</dbReference>
<evidence type="ECO:0000313" key="6">
    <source>
        <dbReference type="EMBL" id="MBB3327843.1"/>
    </source>
</evidence>
<dbReference type="InterPro" id="IPR043129">
    <property type="entry name" value="ATPase_NBD"/>
</dbReference>
<gene>
    <name evidence="6" type="ORF">FHX39_002787</name>
</gene>
<organism evidence="6 7">
    <name type="scientific">Microlunatus antarcticus</name>
    <dbReference type="NCBI Taxonomy" id="53388"/>
    <lineage>
        <taxon>Bacteria</taxon>
        <taxon>Bacillati</taxon>
        <taxon>Actinomycetota</taxon>
        <taxon>Actinomycetes</taxon>
        <taxon>Propionibacteriales</taxon>
        <taxon>Propionibacteriaceae</taxon>
        <taxon>Microlunatus</taxon>
    </lineage>
</organism>
<dbReference type="SUPFAM" id="SSF53067">
    <property type="entry name" value="Actin-like ATPase domain"/>
    <property type="match status" value="2"/>
</dbReference>
<keyword evidence="2" id="KW-0859">Xylose metabolism</keyword>
<dbReference type="GO" id="GO:0042732">
    <property type="term" value="P:D-xylose metabolic process"/>
    <property type="evidence" value="ECO:0007669"/>
    <property type="project" value="UniProtKB-KW"/>
</dbReference>
<dbReference type="EMBL" id="JACHZG010000001">
    <property type="protein sequence ID" value="MBB3327843.1"/>
    <property type="molecule type" value="Genomic_DNA"/>
</dbReference>
<evidence type="ECO:0000256" key="3">
    <source>
        <dbReference type="ARBA" id="ARBA00022679"/>
    </source>
</evidence>
<dbReference type="InterPro" id="IPR050406">
    <property type="entry name" value="FGGY_Carb_Kinase"/>
</dbReference>
<keyword evidence="3 6" id="KW-0808">Transferase</keyword>
<keyword evidence="2" id="KW-0119">Carbohydrate metabolism</keyword>
<evidence type="ECO:0000259" key="5">
    <source>
        <dbReference type="Pfam" id="PF00370"/>
    </source>
</evidence>
<proteinExistence type="inferred from homology"/>
<dbReference type="PANTHER" id="PTHR43095">
    <property type="entry name" value="SUGAR KINASE"/>
    <property type="match status" value="1"/>
</dbReference>
<dbReference type="AlphaFoldDB" id="A0A7W5JX27"/>
<dbReference type="Gene3D" id="3.30.420.40">
    <property type="match status" value="2"/>
</dbReference>
<reference evidence="6 7" key="1">
    <citation type="submission" date="2020-08" db="EMBL/GenBank/DDBJ databases">
        <title>Sequencing the genomes of 1000 actinobacteria strains.</title>
        <authorList>
            <person name="Klenk H.-P."/>
        </authorList>
    </citation>
    <scope>NUCLEOTIDE SEQUENCE [LARGE SCALE GENOMIC DNA]</scope>
    <source>
        <strain evidence="6 7">DSM 11053</strain>
    </source>
</reference>
<dbReference type="Pfam" id="PF00370">
    <property type="entry name" value="FGGY_N"/>
    <property type="match status" value="1"/>
</dbReference>
<dbReference type="GO" id="GO:0004856">
    <property type="term" value="F:D-xylulokinase activity"/>
    <property type="evidence" value="ECO:0007669"/>
    <property type="project" value="UniProtKB-EC"/>
</dbReference>
<sequence>MSSSRRTAVACGVDIGSTNVKVVVLDRDGVVRGRARRSTPRDRHGLSADALVVVALVEQLITEACGDAYAAHAVCTVGVGEDGLLLDADLAPLSPVLAWFDPRRQGVLRLLRPELGDDEGFDATDDAARTLVGWAWARQQPGADAARSWVAVADLPAVLWTARRFLSDTLASRTGAWRASSRSWSADRVAATLGSRDLLPGVLPAGAVVGTLRSPGLLASGAVVDGATVVVGGHDHPVGGWAADQLMPGAVLDSMGTAEVVVAQTSHAPPVHHPDVDIAPGIRSAGTTVLRVVELARNTAWAAQDPEVARWMEAILAGTAQPEPILGSGYFRAGRRGGDQPSYALDAPRAPRAKASAVLGALAHAGRASVAAVAGGAVNPSFVRLAGGWTRSPGWLDIKEAVTGHRCAPIAEPEVTAVGAAMLAASALGWVPDPATALGEKAAI</sequence>
<protein>
    <submittedName>
        <fullName evidence="6">Xylulokinase</fullName>
        <ecNumber evidence="6">2.7.1.17</ecNumber>
    </submittedName>
</protein>
<dbReference type="EC" id="2.7.1.17" evidence="6"/>
<comment type="similarity">
    <text evidence="1">Belongs to the FGGY kinase family.</text>
</comment>
<dbReference type="PANTHER" id="PTHR43095:SF5">
    <property type="entry name" value="XYLULOSE KINASE"/>
    <property type="match status" value="1"/>
</dbReference>
<feature type="domain" description="Carbohydrate kinase FGGY N-terminal" evidence="5">
    <location>
        <begin position="10"/>
        <end position="236"/>
    </location>
</feature>